<feature type="compositionally biased region" description="Low complexity" evidence="10">
    <location>
        <begin position="188"/>
        <end position="199"/>
    </location>
</feature>
<dbReference type="PANTHER" id="PTHR33446">
    <property type="entry name" value="PROTEIN TONB-RELATED"/>
    <property type="match status" value="1"/>
</dbReference>
<feature type="compositionally biased region" description="Basic and acidic residues" evidence="10">
    <location>
        <begin position="152"/>
        <end position="179"/>
    </location>
</feature>
<dbReference type="SUPFAM" id="SSF74653">
    <property type="entry name" value="TolA/TonB C-terminal domain"/>
    <property type="match status" value="1"/>
</dbReference>
<keyword evidence="5" id="KW-0997">Cell inner membrane</keyword>
<sequence>MSLLADPSVNIKEPKKRFLLIGLTASILLHLVFIVAYMWTPQYDFTPPIQAAPIVVTIVAPLASNKQKIEDTVLGDPQKEIIQQEVLKTPPKEEVFIAQTSPSIVPIIEAEKPSTFLAPNKHNQEVVKKSPPQNQTTESKADKPQKPARKPVKPEQSKKKVTEIPIKPEAKSKPVDPIKKNKPLKTESQAISQQAQSKKNITASNVANAAAALRQGQLSENGRIAKVSWQQALHAHLEKKKKYPRKAKRMKKKGTPVIRFTMDRDGHVINVSLIQSSGTSSLDKEAIDLVYRAQPLIKPPSSVAGNQLSLTLPINFSF</sequence>
<evidence type="ECO:0000313" key="13">
    <source>
        <dbReference type="EMBL" id="MFA0570741.1"/>
    </source>
</evidence>
<dbReference type="InterPro" id="IPR037682">
    <property type="entry name" value="TonB_C"/>
</dbReference>
<comment type="subcellular location">
    <subcellularLocation>
        <location evidence="1">Cell inner membrane</location>
        <topology evidence="1">Single-pass membrane protein</topology>
        <orientation evidence="1">Periplasmic side</orientation>
    </subcellularLocation>
</comment>
<evidence type="ECO:0000256" key="11">
    <source>
        <dbReference type="SAM" id="Phobius"/>
    </source>
</evidence>
<evidence type="ECO:0000256" key="6">
    <source>
        <dbReference type="ARBA" id="ARBA00022692"/>
    </source>
</evidence>
<evidence type="ECO:0000256" key="5">
    <source>
        <dbReference type="ARBA" id="ARBA00022519"/>
    </source>
</evidence>
<organism evidence="13 14">
    <name type="scientific">Vibrio gallaecicus</name>
    <dbReference type="NCBI Taxonomy" id="552386"/>
    <lineage>
        <taxon>Bacteria</taxon>
        <taxon>Pseudomonadati</taxon>
        <taxon>Pseudomonadota</taxon>
        <taxon>Gammaproteobacteria</taxon>
        <taxon>Vibrionales</taxon>
        <taxon>Vibrionaceae</taxon>
        <taxon>Vibrio</taxon>
    </lineage>
</organism>
<dbReference type="PANTHER" id="PTHR33446:SF2">
    <property type="entry name" value="PROTEIN TONB"/>
    <property type="match status" value="1"/>
</dbReference>
<gene>
    <name evidence="13" type="ORF">AB4566_21035</name>
</gene>
<evidence type="ECO:0000256" key="3">
    <source>
        <dbReference type="ARBA" id="ARBA00022448"/>
    </source>
</evidence>
<keyword evidence="6 11" id="KW-0812">Transmembrane</keyword>
<dbReference type="InterPro" id="IPR051045">
    <property type="entry name" value="TonB-dependent_transducer"/>
</dbReference>
<dbReference type="Gene3D" id="3.30.1150.10">
    <property type="match status" value="1"/>
</dbReference>
<keyword evidence="4" id="KW-1003">Cell membrane</keyword>
<evidence type="ECO:0000256" key="7">
    <source>
        <dbReference type="ARBA" id="ARBA00022927"/>
    </source>
</evidence>
<evidence type="ECO:0000256" key="10">
    <source>
        <dbReference type="SAM" id="MobiDB-lite"/>
    </source>
</evidence>
<evidence type="ECO:0000256" key="8">
    <source>
        <dbReference type="ARBA" id="ARBA00022989"/>
    </source>
</evidence>
<feature type="region of interest" description="Disordered" evidence="10">
    <location>
        <begin position="116"/>
        <end position="199"/>
    </location>
</feature>
<proteinExistence type="inferred from homology"/>
<dbReference type="Pfam" id="PF03544">
    <property type="entry name" value="TonB_C"/>
    <property type="match status" value="1"/>
</dbReference>
<feature type="domain" description="TonB C-terminal" evidence="12">
    <location>
        <begin position="228"/>
        <end position="318"/>
    </location>
</feature>
<name>A0ABV4NH88_9VIBR</name>
<reference evidence="13 14" key="1">
    <citation type="journal article" date="2024" name="ISME J.">
        <title>Tailless and filamentous prophages are predominant in marine Vibrio.</title>
        <authorList>
            <person name="Steensen K."/>
            <person name="Seneca J."/>
            <person name="Bartlau N."/>
            <person name="Yu X.A."/>
            <person name="Hussain F.A."/>
            <person name="Polz M.F."/>
        </authorList>
    </citation>
    <scope>NUCLEOTIDE SEQUENCE [LARGE SCALE GENOMIC DNA]</scope>
    <source>
        <strain evidence="13 14">10N.222.51.A1</strain>
    </source>
</reference>
<evidence type="ECO:0000259" key="12">
    <source>
        <dbReference type="PROSITE" id="PS52015"/>
    </source>
</evidence>
<dbReference type="NCBIfam" id="TIGR01352">
    <property type="entry name" value="tonB_Cterm"/>
    <property type="match status" value="1"/>
</dbReference>
<dbReference type="Proteomes" id="UP001570417">
    <property type="component" value="Unassembled WGS sequence"/>
</dbReference>
<protein>
    <submittedName>
        <fullName evidence="13">Energy transducer TonB</fullName>
    </submittedName>
</protein>
<evidence type="ECO:0000313" key="14">
    <source>
        <dbReference type="Proteomes" id="UP001570417"/>
    </source>
</evidence>
<accession>A0ABV4NH88</accession>
<feature type="transmembrane region" description="Helical" evidence="11">
    <location>
        <begin position="18"/>
        <end position="39"/>
    </location>
</feature>
<dbReference type="EMBL" id="JBFRUW010000117">
    <property type="protein sequence ID" value="MFA0570741.1"/>
    <property type="molecule type" value="Genomic_DNA"/>
</dbReference>
<comment type="similarity">
    <text evidence="2">Belongs to the TonB family.</text>
</comment>
<keyword evidence="8 11" id="KW-1133">Transmembrane helix</keyword>
<keyword evidence="7" id="KW-0653">Protein transport</keyword>
<comment type="caution">
    <text evidence="13">The sequence shown here is derived from an EMBL/GenBank/DDBJ whole genome shotgun (WGS) entry which is preliminary data.</text>
</comment>
<keyword evidence="14" id="KW-1185">Reference proteome</keyword>
<keyword evidence="3" id="KW-0813">Transport</keyword>
<evidence type="ECO:0000256" key="2">
    <source>
        <dbReference type="ARBA" id="ARBA00006555"/>
    </source>
</evidence>
<dbReference type="PROSITE" id="PS52015">
    <property type="entry name" value="TONB_CTD"/>
    <property type="match status" value="1"/>
</dbReference>
<keyword evidence="9 11" id="KW-0472">Membrane</keyword>
<evidence type="ECO:0000256" key="4">
    <source>
        <dbReference type="ARBA" id="ARBA00022475"/>
    </source>
</evidence>
<evidence type="ECO:0000256" key="9">
    <source>
        <dbReference type="ARBA" id="ARBA00023136"/>
    </source>
</evidence>
<evidence type="ECO:0000256" key="1">
    <source>
        <dbReference type="ARBA" id="ARBA00004383"/>
    </source>
</evidence>
<dbReference type="RefSeq" id="WP_137374145.1">
    <property type="nucleotide sequence ID" value="NZ_AP025491.1"/>
</dbReference>
<dbReference type="InterPro" id="IPR006260">
    <property type="entry name" value="TonB/TolA_C"/>
</dbReference>